<dbReference type="SUPFAM" id="SSF55920">
    <property type="entry name" value="Creatinase/aminopeptidase"/>
    <property type="match status" value="1"/>
</dbReference>
<evidence type="ECO:0000256" key="5">
    <source>
        <dbReference type="ARBA" id="ARBA00022723"/>
    </source>
</evidence>
<feature type="binding site" evidence="9">
    <location>
        <position position="211"/>
    </location>
    <ligand>
        <name>Zn(2+)</name>
        <dbReference type="ChEBI" id="CHEBI:29105"/>
        <label>3</label>
    </ligand>
</feature>
<evidence type="ECO:0000256" key="6">
    <source>
        <dbReference type="ARBA" id="ARBA00022771"/>
    </source>
</evidence>
<dbReference type="CDD" id="cd01086">
    <property type="entry name" value="MetAP1"/>
    <property type="match status" value="1"/>
</dbReference>
<evidence type="ECO:0000256" key="1">
    <source>
        <dbReference type="ARBA" id="ARBA00004496"/>
    </source>
</evidence>
<dbReference type="PROSITE" id="PS52013">
    <property type="entry name" value="ZF_C6H2"/>
    <property type="match status" value="1"/>
</dbReference>
<sequence length="393" mass="43580">MTAATATATAAHPCQGADCTKTATLVCPTCIKLDLPRDTARFCSQTCFKANWGSHKLLHQQAQTYDPFTQVPGFRYTGSLRARYPLSATRVVPPHIKRPDYAETGRPYSEEKLRGSHRIETMNEAEIQKMREVCRIAREVLDAGAAAVRPGVTTDHIDKVVHEATIARDAYPSPLNYMGFPKSCCTSVNEVICHGIPDMRPLEDGDIVNIDVSVFKDGFHADLNETYFVGPKSWHESKALIDCTRECLKRAIEMVKPGVMYRDLGNVIEKTAKERGFAVVRTYCGHGIHRLFHTTPNIPHYAKNKAIGVMKPGHIFTIEPMINVGTHADDHWPDNWTAVTRDGKRSAQFEHTMVVTETGCEILTLRKGHDIVMDGLIPPAGVEEDAANGGKTE</sequence>
<dbReference type="PRINTS" id="PR00599">
    <property type="entry name" value="MAPEPTIDASE"/>
</dbReference>
<comment type="subcellular location">
    <subcellularLocation>
        <location evidence="1 9">Cytoplasm</location>
    </subcellularLocation>
</comment>
<dbReference type="EMBL" id="GG745348">
    <property type="protein sequence ID" value="KNE65664.1"/>
    <property type="molecule type" value="Genomic_DNA"/>
</dbReference>
<dbReference type="FunFam" id="3.90.230.10:FF:000010">
    <property type="entry name" value="Methionine aminopeptidase"/>
    <property type="match status" value="1"/>
</dbReference>
<dbReference type="Gene3D" id="3.90.230.10">
    <property type="entry name" value="Creatinase/methionine aminopeptidase superfamily"/>
    <property type="match status" value="1"/>
</dbReference>
<keyword evidence="7 9" id="KW-0378">Hydrolase</keyword>
<comment type="cofactor">
    <cofactor evidence="11">
        <name>Co(2+)</name>
        <dbReference type="ChEBI" id="CHEBI:48828"/>
    </cofactor>
    <cofactor evidence="11">
        <name>Zn(2+)</name>
        <dbReference type="ChEBI" id="CHEBI:29105"/>
    </cofactor>
    <cofactor evidence="11">
        <name>Mn(2+)</name>
        <dbReference type="ChEBI" id="CHEBI:29035"/>
    </cofactor>
    <cofactor evidence="11">
        <name>Fe(2+)</name>
        <dbReference type="ChEBI" id="CHEBI:29033"/>
    </cofactor>
    <text evidence="11">Binds 2 divalent metal cations per subunit. Has a high-affinity and a low affinity metal-binding site. The true nature of the physiological cofactor is under debate. The enzyme is active with cobalt, zinc, manganese or divalent iron ions.</text>
</comment>
<keyword evidence="6 10" id="KW-0863">Zinc-finger</keyword>
<feature type="binding site" evidence="9">
    <location>
        <position position="293"/>
    </location>
    <ligand>
        <name>a protein</name>
        <dbReference type="ChEBI" id="CHEBI:16541"/>
    </ligand>
    <ligandPart>
        <name>N-terminal L-methionine residue</name>
        <dbReference type="ChEBI" id="CHEBI:64731"/>
    </ligandPart>
</feature>
<dbReference type="VEuPathDB" id="FungiDB:AMAG_09646"/>
<evidence type="ECO:0000256" key="8">
    <source>
        <dbReference type="ARBA" id="ARBA00022833"/>
    </source>
</evidence>
<dbReference type="eggNOG" id="KOG2738">
    <property type="taxonomic scope" value="Eukaryota"/>
</dbReference>
<keyword evidence="2 9" id="KW-0031">Aminopeptidase</keyword>
<evidence type="ECO:0000256" key="7">
    <source>
        <dbReference type="ARBA" id="ARBA00022801"/>
    </source>
</evidence>
<keyword evidence="5 9" id="KW-0479">Metal-binding</keyword>
<protein>
    <recommendedName>
        <fullName evidence="11">Methionine aminopeptidase</fullName>
        <ecNumber evidence="11">3.4.11.18</ecNumber>
    </recommendedName>
</protein>
<evidence type="ECO:0000256" key="10">
    <source>
        <dbReference type="PROSITE-ProRule" id="PRU01357"/>
    </source>
</evidence>
<dbReference type="InterPro" id="IPR000994">
    <property type="entry name" value="Pept_M24"/>
</dbReference>
<evidence type="ECO:0000256" key="4">
    <source>
        <dbReference type="ARBA" id="ARBA00022670"/>
    </source>
</evidence>
<dbReference type="OrthoDB" id="3209743at2759"/>
<dbReference type="PANTHER" id="PTHR43330:SF7">
    <property type="entry name" value="METHIONINE AMINOPEPTIDASE 1"/>
    <property type="match status" value="1"/>
</dbReference>
<feature type="domain" description="C6H2-type" evidence="12">
    <location>
        <begin position="11"/>
        <end position="66"/>
    </location>
</feature>
<comment type="similarity">
    <text evidence="9 10">Belongs to the peptidase M24A family. Methionine aminopeptidase type 1 subfamily.</text>
</comment>
<name>A0A0L0STL3_ALLM3</name>
<dbReference type="GO" id="GO:0006508">
    <property type="term" value="P:proteolysis"/>
    <property type="evidence" value="ECO:0007669"/>
    <property type="project" value="UniProtKB-KW"/>
</dbReference>
<dbReference type="Proteomes" id="UP000054350">
    <property type="component" value="Unassembled WGS sequence"/>
</dbReference>
<feature type="binding site" evidence="9">
    <location>
        <position position="222"/>
    </location>
    <ligand>
        <name>Zn(2+)</name>
        <dbReference type="ChEBI" id="CHEBI:29105"/>
        <label>3</label>
    </ligand>
</feature>
<dbReference type="InterPro" id="IPR031615">
    <property type="entry name" value="Zfn-C6H2"/>
</dbReference>
<dbReference type="EC" id="3.4.11.18" evidence="11"/>
<feature type="binding site" evidence="9">
    <location>
        <position position="350"/>
    </location>
    <ligand>
        <name>Zn(2+)</name>
        <dbReference type="ChEBI" id="CHEBI:29105"/>
        <label>3</label>
    </ligand>
</feature>
<feature type="binding site" evidence="9">
    <location>
        <position position="286"/>
    </location>
    <ligand>
        <name>Zn(2+)</name>
        <dbReference type="ChEBI" id="CHEBI:29105"/>
        <label>4</label>
        <note>catalytic</note>
    </ligand>
</feature>
<dbReference type="HAMAP" id="MF_01974">
    <property type="entry name" value="MetAP_1"/>
    <property type="match status" value="1"/>
</dbReference>
<comment type="catalytic activity">
    <reaction evidence="9 11">
        <text>Release of N-terminal amino acids, preferentially methionine, from peptides and arylamides.</text>
        <dbReference type="EC" id="3.4.11.18"/>
    </reaction>
</comment>
<keyword evidence="3 9" id="KW-0963">Cytoplasm</keyword>
<dbReference type="GO" id="GO:0004239">
    <property type="term" value="F:initiator methionyl aminopeptidase activity"/>
    <property type="evidence" value="ECO:0007669"/>
    <property type="project" value="UniProtKB-UniRule"/>
</dbReference>
<accession>A0A0L0STL3</accession>
<dbReference type="PROSITE" id="PS00680">
    <property type="entry name" value="MAP_1"/>
    <property type="match status" value="1"/>
</dbReference>
<dbReference type="InterPro" id="IPR036005">
    <property type="entry name" value="Creatinase/aminopeptidase-like"/>
</dbReference>
<dbReference type="GO" id="GO:0005829">
    <property type="term" value="C:cytosol"/>
    <property type="evidence" value="ECO:0007669"/>
    <property type="project" value="TreeGrafter"/>
</dbReference>
<dbReference type="GO" id="GO:0008270">
    <property type="term" value="F:zinc ion binding"/>
    <property type="evidence" value="ECO:0007669"/>
    <property type="project" value="UniProtKB-KW"/>
</dbReference>
<evidence type="ECO:0000313" key="13">
    <source>
        <dbReference type="EMBL" id="KNE65664.1"/>
    </source>
</evidence>
<feature type="binding site" evidence="9">
    <location>
        <position position="319"/>
    </location>
    <ligand>
        <name>Zn(2+)</name>
        <dbReference type="ChEBI" id="CHEBI:29105"/>
        <label>4</label>
        <note>catalytic</note>
    </ligand>
</feature>
<dbReference type="Pfam" id="PF15801">
    <property type="entry name" value="zf-C6H2"/>
    <property type="match status" value="1"/>
</dbReference>
<evidence type="ECO:0000256" key="3">
    <source>
        <dbReference type="ARBA" id="ARBA00022490"/>
    </source>
</evidence>
<reference evidence="14" key="2">
    <citation type="submission" date="2009-11" db="EMBL/GenBank/DDBJ databases">
        <title>The Genome Sequence of Allomyces macrogynus strain ATCC 38327.</title>
        <authorList>
            <consortium name="The Broad Institute Genome Sequencing Platform"/>
            <person name="Russ C."/>
            <person name="Cuomo C."/>
            <person name="Shea T."/>
            <person name="Young S.K."/>
            <person name="Zeng Q."/>
            <person name="Koehrsen M."/>
            <person name="Haas B."/>
            <person name="Borodovsky M."/>
            <person name="Guigo R."/>
            <person name="Alvarado L."/>
            <person name="Berlin A."/>
            <person name="Borenstein D."/>
            <person name="Chen Z."/>
            <person name="Engels R."/>
            <person name="Freedman E."/>
            <person name="Gellesch M."/>
            <person name="Goldberg J."/>
            <person name="Griggs A."/>
            <person name="Gujja S."/>
            <person name="Heiman D."/>
            <person name="Hepburn T."/>
            <person name="Howarth C."/>
            <person name="Jen D."/>
            <person name="Larson L."/>
            <person name="Lewis B."/>
            <person name="Mehta T."/>
            <person name="Park D."/>
            <person name="Pearson M."/>
            <person name="Roberts A."/>
            <person name="Saif S."/>
            <person name="Shenoy N."/>
            <person name="Sisk P."/>
            <person name="Stolte C."/>
            <person name="Sykes S."/>
            <person name="Walk T."/>
            <person name="White J."/>
            <person name="Yandava C."/>
            <person name="Burger G."/>
            <person name="Gray M.W."/>
            <person name="Holland P.W.H."/>
            <person name="King N."/>
            <person name="Lang F.B.F."/>
            <person name="Roger A.J."/>
            <person name="Ruiz-Trillo I."/>
            <person name="Lander E."/>
            <person name="Nusbaum C."/>
        </authorList>
    </citation>
    <scope>NUCLEOTIDE SEQUENCE [LARGE SCALE GENOMIC DNA]</scope>
    <source>
        <strain evidence="14">ATCC 38327</strain>
    </source>
</reference>
<feature type="binding site" evidence="9">
    <location>
        <position position="350"/>
    </location>
    <ligand>
        <name>Zn(2+)</name>
        <dbReference type="ChEBI" id="CHEBI:29105"/>
        <label>4</label>
        <note>catalytic</note>
    </ligand>
</feature>
<evidence type="ECO:0000313" key="14">
    <source>
        <dbReference type="Proteomes" id="UP000054350"/>
    </source>
</evidence>
<gene>
    <name evidence="13" type="ORF">AMAG_09646</name>
</gene>
<dbReference type="AlphaFoldDB" id="A0A0L0STL3"/>
<evidence type="ECO:0000259" key="12">
    <source>
        <dbReference type="PROSITE" id="PS52013"/>
    </source>
</evidence>
<keyword evidence="8" id="KW-0862">Zinc</keyword>
<reference evidence="13 14" key="1">
    <citation type="submission" date="2009-11" db="EMBL/GenBank/DDBJ databases">
        <title>Annotation of Allomyces macrogynus ATCC 38327.</title>
        <authorList>
            <consortium name="The Broad Institute Genome Sequencing Platform"/>
            <person name="Russ C."/>
            <person name="Cuomo C."/>
            <person name="Burger G."/>
            <person name="Gray M.W."/>
            <person name="Holland P.W.H."/>
            <person name="King N."/>
            <person name="Lang F.B.F."/>
            <person name="Roger A.J."/>
            <person name="Ruiz-Trillo I."/>
            <person name="Young S.K."/>
            <person name="Zeng Q."/>
            <person name="Gargeya S."/>
            <person name="Fitzgerald M."/>
            <person name="Haas B."/>
            <person name="Abouelleil A."/>
            <person name="Alvarado L."/>
            <person name="Arachchi H.M."/>
            <person name="Berlin A."/>
            <person name="Chapman S.B."/>
            <person name="Gearin G."/>
            <person name="Goldberg J."/>
            <person name="Griggs A."/>
            <person name="Gujja S."/>
            <person name="Hansen M."/>
            <person name="Heiman D."/>
            <person name="Howarth C."/>
            <person name="Larimer J."/>
            <person name="Lui A."/>
            <person name="MacDonald P.J.P."/>
            <person name="McCowen C."/>
            <person name="Montmayeur A."/>
            <person name="Murphy C."/>
            <person name="Neiman D."/>
            <person name="Pearson M."/>
            <person name="Priest M."/>
            <person name="Roberts A."/>
            <person name="Saif S."/>
            <person name="Shea T."/>
            <person name="Sisk P."/>
            <person name="Stolte C."/>
            <person name="Sykes S."/>
            <person name="Wortman J."/>
            <person name="Nusbaum C."/>
            <person name="Birren B."/>
        </authorList>
    </citation>
    <scope>NUCLEOTIDE SEQUENCE [LARGE SCALE GENOMIC DNA]</scope>
    <source>
        <strain evidence="13 14">ATCC 38327</strain>
    </source>
</reference>
<comment type="cofactor">
    <cofactor evidence="9">
        <name>Zn(2+)</name>
        <dbReference type="ChEBI" id="CHEBI:29105"/>
    </cofactor>
    <cofactor evidence="9">
        <name>Co(2+)</name>
        <dbReference type="ChEBI" id="CHEBI:48828"/>
    </cofactor>
    <cofactor evidence="9">
        <name>Mn(2+)</name>
        <dbReference type="ChEBI" id="CHEBI:29035"/>
    </cofactor>
    <cofactor evidence="9">
        <name>Fe(2+)</name>
        <dbReference type="ChEBI" id="CHEBI:29033"/>
    </cofactor>
    <text evidence="9">Binds 2 divalent metal cations per subunit. Has a high-affinity and a low affinity metal-binding site. The true nature of the physiological cofactor is under debate. The enzyme is active with zinc, cobalt, manganese or divalent iron ions. Has high activity with zinc; zinc cofactor is transferred into the active site region by the ZNG1 zinc chaperone.</text>
</comment>
<keyword evidence="14" id="KW-1185">Reference proteome</keyword>
<keyword evidence="4 9" id="KW-0645">Protease</keyword>
<organism evidence="13 14">
    <name type="scientific">Allomyces macrogynus (strain ATCC 38327)</name>
    <name type="common">Allomyces javanicus var. macrogynus</name>
    <dbReference type="NCBI Taxonomy" id="578462"/>
    <lineage>
        <taxon>Eukaryota</taxon>
        <taxon>Fungi</taxon>
        <taxon>Fungi incertae sedis</taxon>
        <taxon>Blastocladiomycota</taxon>
        <taxon>Blastocladiomycetes</taxon>
        <taxon>Blastocladiales</taxon>
        <taxon>Blastocladiaceae</taxon>
        <taxon>Allomyces</taxon>
    </lineage>
</organism>
<dbReference type="STRING" id="578462.A0A0L0STL3"/>
<dbReference type="InterPro" id="IPR002467">
    <property type="entry name" value="Pept_M24A_MAP1"/>
</dbReference>
<comment type="subunit">
    <text evidence="9">Associates with the 60S ribosomal subunit of the 80S translational complex.</text>
</comment>
<feature type="binding site" evidence="9">
    <location>
        <position position="222"/>
    </location>
    <ligand>
        <name>Zn(2+)</name>
        <dbReference type="ChEBI" id="CHEBI:29105"/>
        <label>4</label>
        <note>catalytic</note>
    </ligand>
</feature>
<evidence type="ECO:0000256" key="11">
    <source>
        <dbReference type="RuleBase" id="RU003653"/>
    </source>
</evidence>
<proteinExistence type="inferred from homology"/>
<dbReference type="InterPro" id="IPR001714">
    <property type="entry name" value="Pept_M24_MAP"/>
</dbReference>
<comment type="function">
    <text evidence="9 11">Cotranslationally removes the N-terminal methionine from nascent proteins. The N-terminal methionine is often cleaved when the second residue in the primary sequence is small and uncharged (Met-Ala-, Cys, Gly, Pro, Ser, Thr, or Val).</text>
</comment>
<evidence type="ECO:0000256" key="2">
    <source>
        <dbReference type="ARBA" id="ARBA00022438"/>
    </source>
</evidence>
<dbReference type="NCBIfam" id="TIGR00500">
    <property type="entry name" value="met_pdase_I"/>
    <property type="match status" value="1"/>
</dbReference>
<dbReference type="Pfam" id="PF00557">
    <property type="entry name" value="Peptidase_M24"/>
    <property type="match status" value="1"/>
</dbReference>
<dbReference type="GO" id="GO:0070006">
    <property type="term" value="F:metalloaminopeptidase activity"/>
    <property type="evidence" value="ECO:0007669"/>
    <property type="project" value="UniProtKB-UniRule"/>
</dbReference>
<feature type="binding site" evidence="9">
    <location>
        <position position="194"/>
    </location>
    <ligand>
        <name>a protein</name>
        <dbReference type="ChEBI" id="CHEBI:16541"/>
    </ligand>
    <ligandPart>
        <name>N-terminal L-methionine residue</name>
        <dbReference type="ChEBI" id="CHEBI:64731"/>
    </ligandPart>
</feature>
<dbReference type="OMA" id="INQGTHQ"/>
<evidence type="ECO:0000256" key="9">
    <source>
        <dbReference type="HAMAP-Rule" id="MF_03174"/>
    </source>
</evidence>
<dbReference type="PANTHER" id="PTHR43330">
    <property type="entry name" value="METHIONINE AMINOPEPTIDASE"/>
    <property type="match status" value="1"/>
</dbReference>